<gene>
    <name evidence="1" type="ORF">BB8028_0005g08540</name>
</gene>
<accession>A0A2S7YGN0</accession>
<evidence type="ECO:0000313" key="2">
    <source>
        <dbReference type="Proteomes" id="UP000237441"/>
    </source>
</evidence>
<comment type="caution">
    <text evidence="1">The sequence shown here is derived from an EMBL/GenBank/DDBJ whole genome shotgun (WGS) entry which is preliminary data.</text>
</comment>
<sequence>MDQVHPTEDEQYGYYSGLPSRPRLLARSSTQPWTEMHGGIPRPQHYLAPIYYRTLRPPGAHSIADSWNDPEGPLRVSLLHALQGFPWTAIDWCRVGVEEACRVGPEQAYPAHSTFELTLLVSVRPNLVSLVDASEAVHQCKAIIESYGFMDIHCEIRESSVSLLVDDTTTSEPTTQGMELIHKVPTDRQFDMYDFNSMIGTEIAMLKRPDVTATKGLYIQGKYLGQQYTAALTCRHLLTASIDDTIDLEPMKPGQTVGDMDLSVIQWGDDKPRKRLVELQELLDDLAGDQRPVWELKPAKVEADRNLRKAYEDMAAPIARLHNARDRVFGKVLLSPSISLKPQGSGVTNQWFMDWMLIQLDASRHEEELSQLDNTLTLSQGEIKAAAKAVGTNKFSDLLKKQMYQDQQHGDTISFPLRGFMSVNDMRYPKGHTKYEDERATRVGKFGAKSHLTFGYASTFKSVVRTSFDNFTMPSEVWPVITSRKSEFSQSGDSGSCVWALDGRIAGIVIAGIGKLDPKNEAYADITYVMPIEVYLEDMKRWGFEGVV</sequence>
<dbReference type="AlphaFoldDB" id="A0A2S7YGN0"/>
<dbReference type="EMBL" id="JRHA01000005">
    <property type="protein sequence ID" value="PQK15340.1"/>
    <property type="molecule type" value="Genomic_DNA"/>
</dbReference>
<proteinExistence type="predicted"/>
<name>A0A2S7YGN0_BEABA</name>
<dbReference type="Proteomes" id="UP000237441">
    <property type="component" value="Unassembled WGS sequence"/>
</dbReference>
<dbReference type="OrthoDB" id="5424209at2759"/>
<reference evidence="1 2" key="1">
    <citation type="submission" date="2016-07" db="EMBL/GenBank/DDBJ databases">
        <title>Comparative genomics of the entomopathogenic fungus Beauveria bassiana.</title>
        <authorList>
            <person name="Valero Jimenez C.A."/>
            <person name="Zwaan B.J."/>
            <person name="Van Kan J.A."/>
            <person name="Takken W."/>
            <person name="Debets A.J."/>
            <person name="Schoustra S.E."/>
            <person name="Koenraadt C.J."/>
        </authorList>
    </citation>
    <scope>NUCLEOTIDE SEQUENCE [LARGE SCALE GENOMIC DNA]</scope>
    <source>
        <strain evidence="1 2">ARSEF 8028</strain>
    </source>
</reference>
<evidence type="ECO:0000313" key="1">
    <source>
        <dbReference type="EMBL" id="PQK15340.1"/>
    </source>
</evidence>
<organism evidence="1 2">
    <name type="scientific">Beauveria bassiana</name>
    <name type="common">White muscardine disease fungus</name>
    <name type="synonym">Tritirachium shiotae</name>
    <dbReference type="NCBI Taxonomy" id="176275"/>
    <lineage>
        <taxon>Eukaryota</taxon>
        <taxon>Fungi</taxon>
        <taxon>Dikarya</taxon>
        <taxon>Ascomycota</taxon>
        <taxon>Pezizomycotina</taxon>
        <taxon>Sordariomycetes</taxon>
        <taxon>Hypocreomycetidae</taxon>
        <taxon>Hypocreales</taxon>
        <taxon>Cordycipitaceae</taxon>
        <taxon>Beauveria</taxon>
    </lineage>
</organism>
<protein>
    <submittedName>
        <fullName evidence="1">Uncharacterized protein</fullName>
    </submittedName>
</protein>